<evidence type="ECO:0000259" key="7">
    <source>
        <dbReference type="Pfam" id="PF00082"/>
    </source>
</evidence>
<accession>A0AAE0IUW8</accession>
<comment type="caution">
    <text evidence="5">Lacks conserved residue(s) required for the propagation of feature annotation.</text>
</comment>
<dbReference type="PANTHER" id="PTHR43806">
    <property type="entry name" value="PEPTIDASE S8"/>
    <property type="match status" value="1"/>
</dbReference>
<dbReference type="GO" id="GO:0006508">
    <property type="term" value="P:proteolysis"/>
    <property type="evidence" value="ECO:0007669"/>
    <property type="project" value="UniProtKB-KW"/>
</dbReference>
<reference evidence="8" key="1">
    <citation type="journal article" date="2023" name="Mol. Phylogenet. Evol.">
        <title>Genome-scale phylogeny and comparative genomics of the fungal order Sordariales.</title>
        <authorList>
            <person name="Hensen N."/>
            <person name="Bonometti L."/>
            <person name="Westerberg I."/>
            <person name="Brannstrom I.O."/>
            <person name="Guillou S."/>
            <person name="Cros-Aarteil S."/>
            <person name="Calhoun S."/>
            <person name="Haridas S."/>
            <person name="Kuo A."/>
            <person name="Mondo S."/>
            <person name="Pangilinan J."/>
            <person name="Riley R."/>
            <person name="LaButti K."/>
            <person name="Andreopoulos B."/>
            <person name="Lipzen A."/>
            <person name="Chen C."/>
            <person name="Yan M."/>
            <person name="Daum C."/>
            <person name="Ng V."/>
            <person name="Clum A."/>
            <person name="Steindorff A."/>
            <person name="Ohm R.A."/>
            <person name="Martin F."/>
            <person name="Silar P."/>
            <person name="Natvig D.O."/>
            <person name="Lalanne C."/>
            <person name="Gautier V."/>
            <person name="Ament-Velasquez S.L."/>
            <person name="Kruys A."/>
            <person name="Hutchinson M.I."/>
            <person name="Powell A.J."/>
            <person name="Barry K."/>
            <person name="Miller A.N."/>
            <person name="Grigoriev I.V."/>
            <person name="Debuchy R."/>
            <person name="Gladieux P."/>
            <person name="Hiltunen Thoren M."/>
            <person name="Johannesson H."/>
        </authorList>
    </citation>
    <scope>NUCLEOTIDE SEQUENCE</scope>
    <source>
        <strain evidence="8">CBS 118394</strain>
    </source>
</reference>
<gene>
    <name evidence="8" type="ORF">B0H66DRAFT_487510</name>
</gene>
<dbReference type="Gene3D" id="3.40.50.200">
    <property type="entry name" value="Peptidase S8/S53 domain"/>
    <property type="match status" value="1"/>
</dbReference>
<reference evidence="8" key="2">
    <citation type="submission" date="2023-06" db="EMBL/GenBank/DDBJ databases">
        <authorList>
            <consortium name="Lawrence Berkeley National Laboratory"/>
            <person name="Haridas S."/>
            <person name="Hensen N."/>
            <person name="Bonometti L."/>
            <person name="Westerberg I."/>
            <person name="Brannstrom I.O."/>
            <person name="Guillou S."/>
            <person name="Cros-Aarteil S."/>
            <person name="Calhoun S."/>
            <person name="Kuo A."/>
            <person name="Mondo S."/>
            <person name="Pangilinan J."/>
            <person name="Riley R."/>
            <person name="Labutti K."/>
            <person name="Andreopoulos B."/>
            <person name="Lipzen A."/>
            <person name="Chen C."/>
            <person name="Yanf M."/>
            <person name="Daum C."/>
            <person name="Ng V."/>
            <person name="Clum A."/>
            <person name="Steindorff A."/>
            <person name="Ohm R."/>
            <person name="Martin F."/>
            <person name="Silar P."/>
            <person name="Natvig D."/>
            <person name="Lalanne C."/>
            <person name="Gautier V."/>
            <person name="Ament-Velasquez S.L."/>
            <person name="Kruys A."/>
            <person name="Hutchinson M.I."/>
            <person name="Powell A.J."/>
            <person name="Barry K."/>
            <person name="Miller A.N."/>
            <person name="Grigoriev I.V."/>
            <person name="Debuchy R."/>
            <person name="Gladieux P."/>
            <person name="Thoren M.H."/>
            <person name="Johannesson H."/>
        </authorList>
    </citation>
    <scope>NUCLEOTIDE SEQUENCE</scope>
    <source>
        <strain evidence="8">CBS 118394</strain>
    </source>
</reference>
<name>A0AAE0IUW8_9PEZI</name>
<proteinExistence type="inferred from homology"/>
<dbReference type="CDD" id="cd04843">
    <property type="entry name" value="Peptidases_S8_11"/>
    <property type="match status" value="1"/>
</dbReference>
<keyword evidence="4" id="KW-0720">Serine protease</keyword>
<keyword evidence="2" id="KW-0645">Protease</keyword>
<evidence type="ECO:0000256" key="4">
    <source>
        <dbReference type="ARBA" id="ARBA00022825"/>
    </source>
</evidence>
<evidence type="ECO:0000256" key="1">
    <source>
        <dbReference type="ARBA" id="ARBA00011073"/>
    </source>
</evidence>
<evidence type="ECO:0000313" key="9">
    <source>
        <dbReference type="Proteomes" id="UP001283341"/>
    </source>
</evidence>
<dbReference type="GO" id="GO:0004252">
    <property type="term" value="F:serine-type endopeptidase activity"/>
    <property type="evidence" value="ECO:0007669"/>
    <property type="project" value="InterPro"/>
</dbReference>
<evidence type="ECO:0000313" key="8">
    <source>
        <dbReference type="EMBL" id="KAK3331405.1"/>
    </source>
</evidence>
<organism evidence="8 9">
    <name type="scientific">Apodospora peruviana</name>
    <dbReference type="NCBI Taxonomy" id="516989"/>
    <lineage>
        <taxon>Eukaryota</taxon>
        <taxon>Fungi</taxon>
        <taxon>Dikarya</taxon>
        <taxon>Ascomycota</taxon>
        <taxon>Pezizomycotina</taxon>
        <taxon>Sordariomycetes</taxon>
        <taxon>Sordariomycetidae</taxon>
        <taxon>Sordariales</taxon>
        <taxon>Lasiosphaeriaceae</taxon>
        <taxon>Apodospora</taxon>
    </lineage>
</organism>
<protein>
    <submittedName>
        <fullName evidence="8">Peptidase S8/S53 domain-containing protein</fullName>
    </submittedName>
</protein>
<dbReference type="EMBL" id="JAUEDM010000001">
    <property type="protein sequence ID" value="KAK3331405.1"/>
    <property type="molecule type" value="Genomic_DNA"/>
</dbReference>
<dbReference type="InterPro" id="IPR023828">
    <property type="entry name" value="Peptidase_S8_Ser-AS"/>
</dbReference>
<dbReference type="SUPFAM" id="SSF52743">
    <property type="entry name" value="Subtilisin-like"/>
    <property type="match status" value="1"/>
</dbReference>
<evidence type="ECO:0000256" key="2">
    <source>
        <dbReference type="ARBA" id="ARBA00022670"/>
    </source>
</evidence>
<dbReference type="PROSITE" id="PS51892">
    <property type="entry name" value="SUBTILASE"/>
    <property type="match status" value="1"/>
</dbReference>
<dbReference type="PROSITE" id="PS00138">
    <property type="entry name" value="SUBTILASE_SER"/>
    <property type="match status" value="1"/>
</dbReference>
<dbReference type="PRINTS" id="PR00723">
    <property type="entry name" value="SUBTILISIN"/>
</dbReference>
<feature type="chain" id="PRO_5042252506" evidence="6">
    <location>
        <begin position="30"/>
        <end position="500"/>
    </location>
</feature>
<dbReference type="InterPro" id="IPR036852">
    <property type="entry name" value="Peptidase_S8/S53_dom_sf"/>
</dbReference>
<keyword evidence="6" id="KW-0732">Signal</keyword>
<dbReference type="InterPro" id="IPR050131">
    <property type="entry name" value="Peptidase_S8_subtilisin-like"/>
</dbReference>
<feature type="domain" description="Peptidase S8/S53" evidence="7">
    <location>
        <begin position="239"/>
        <end position="470"/>
    </location>
</feature>
<dbReference type="InterPro" id="IPR000209">
    <property type="entry name" value="Peptidase_S8/S53_dom"/>
</dbReference>
<sequence>MSPLGTSLAQTWVIGLVYTLPLLNTVVTAASIPPRDSVITPRPAIAIKLNPDARSPSAAGADIIDSLIQKAHPNPTRAKRDVDFSISPLITSLSPAEIDKMIQTAVERDPTYVPANFSNWFQVVFTEAQTEDAAASPEVLQLLNKLAEAPEVASCQQLIGSTRSLPAVQPNDDPLFTEQGYLSGGGVGIDAKYAWGFPGGDGTGTTIIDVERGWQLEHEDLKAANITIVGTGLNINDRYGGNYPHGTSVLGEILMVDNTIGGVGIATKAQGHVVGITRTNEDGGPVENRPEAIMEAANNLKFGDAILLEMQVPDASSTVYPVEIYDAEFDAIRLAVAMGITVIEPAANNGTDLDQPILREGDSTARAFLNRNSPDFRDSGAIIVGAGSPGLPHTRLDFSNYGSRVDVFAWGENIWTTSVNTSSNYEDIYAPFDGTSGAAPIIAGAVLCIQGMVNANRGKKLSPAELRSLITVGGTPTSKPAEDKIGVQPDLRALIDGGHL</sequence>
<dbReference type="Pfam" id="PF00082">
    <property type="entry name" value="Peptidase_S8"/>
    <property type="match status" value="1"/>
</dbReference>
<evidence type="ECO:0000256" key="3">
    <source>
        <dbReference type="ARBA" id="ARBA00022801"/>
    </source>
</evidence>
<comment type="similarity">
    <text evidence="1 5">Belongs to the peptidase S8 family.</text>
</comment>
<feature type="non-terminal residue" evidence="8">
    <location>
        <position position="500"/>
    </location>
</feature>
<dbReference type="AlphaFoldDB" id="A0AAE0IUW8"/>
<keyword evidence="9" id="KW-1185">Reference proteome</keyword>
<dbReference type="Proteomes" id="UP001283341">
    <property type="component" value="Unassembled WGS sequence"/>
</dbReference>
<keyword evidence="3" id="KW-0378">Hydrolase</keyword>
<dbReference type="InterPro" id="IPR015500">
    <property type="entry name" value="Peptidase_S8_subtilisin-rel"/>
</dbReference>
<evidence type="ECO:0000256" key="5">
    <source>
        <dbReference type="PROSITE-ProRule" id="PRU01240"/>
    </source>
</evidence>
<dbReference type="PANTHER" id="PTHR43806:SF11">
    <property type="entry name" value="CEREVISIN-RELATED"/>
    <property type="match status" value="1"/>
</dbReference>
<dbReference type="InterPro" id="IPR034073">
    <property type="entry name" value="Subtilisin_DY-like_dom"/>
</dbReference>
<comment type="caution">
    <text evidence="8">The sequence shown here is derived from an EMBL/GenBank/DDBJ whole genome shotgun (WGS) entry which is preliminary data.</text>
</comment>
<feature type="signal peptide" evidence="6">
    <location>
        <begin position="1"/>
        <end position="29"/>
    </location>
</feature>
<evidence type="ECO:0000256" key="6">
    <source>
        <dbReference type="SAM" id="SignalP"/>
    </source>
</evidence>